<dbReference type="Pfam" id="PF01810">
    <property type="entry name" value="LysE"/>
    <property type="match status" value="1"/>
</dbReference>
<keyword evidence="5 6" id="KW-0472">Membrane</keyword>
<dbReference type="AlphaFoldDB" id="A0A9D1GED4"/>
<dbReference type="GO" id="GO:0015171">
    <property type="term" value="F:amino acid transmembrane transporter activity"/>
    <property type="evidence" value="ECO:0007669"/>
    <property type="project" value="TreeGrafter"/>
</dbReference>
<dbReference type="GO" id="GO:0005886">
    <property type="term" value="C:plasma membrane"/>
    <property type="evidence" value="ECO:0007669"/>
    <property type="project" value="UniProtKB-SubCell"/>
</dbReference>
<proteinExistence type="predicted"/>
<gene>
    <name evidence="7" type="ORF">IAD06_04725</name>
</gene>
<feature type="transmembrane region" description="Helical" evidence="6">
    <location>
        <begin position="154"/>
        <end position="176"/>
    </location>
</feature>
<keyword evidence="2" id="KW-1003">Cell membrane</keyword>
<dbReference type="Proteomes" id="UP000886722">
    <property type="component" value="Unassembled WGS sequence"/>
</dbReference>
<comment type="subcellular location">
    <subcellularLocation>
        <location evidence="1">Cell membrane</location>
        <topology evidence="1">Multi-pass membrane protein</topology>
    </subcellularLocation>
</comment>
<evidence type="ECO:0000256" key="3">
    <source>
        <dbReference type="ARBA" id="ARBA00022692"/>
    </source>
</evidence>
<feature type="transmembrane region" description="Helical" evidence="6">
    <location>
        <begin position="78"/>
        <end position="97"/>
    </location>
</feature>
<feature type="transmembrane region" description="Helical" evidence="6">
    <location>
        <begin position="188"/>
        <end position="212"/>
    </location>
</feature>
<feature type="transmembrane region" description="Helical" evidence="6">
    <location>
        <begin position="45"/>
        <end position="66"/>
    </location>
</feature>
<organism evidence="7 8">
    <name type="scientific">Candidatus Caccoplasma intestinavium</name>
    <dbReference type="NCBI Taxonomy" id="2840716"/>
    <lineage>
        <taxon>Bacteria</taxon>
        <taxon>Pseudomonadati</taxon>
        <taxon>Bacteroidota</taxon>
        <taxon>Bacteroidia</taxon>
        <taxon>Bacteroidales</taxon>
        <taxon>Bacteroidaceae</taxon>
        <taxon>Bacteroidaceae incertae sedis</taxon>
        <taxon>Candidatus Caccoplasma</taxon>
    </lineage>
</organism>
<dbReference type="InterPro" id="IPR001123">
    <property type="entry name" value="LeuE-type"/>
</dbReference>
<feature type="transmembrane region" description="Helical" evidence="6">
    <location>
        <begin position="118"/>
        <end position="142"/>
    </location>
</feature>
<keyword evidence="4 6" id="KW-1133">Transmembrane helix</keyword>
<keyword evidence="3 6" id="KW-0812">Transmembrane</keyword>
<evidence type="ECO:0000256" key="6">
    <source>
        <dbReference type="SAM" id="Phobius"/>
    </source>
</evidence>
<evidence type="ECO:0000313" key="7">
    <source>
        <dbReference type="EMBL" id="HIT39321.1"/>
    </source>
</evidence>
<comment type="caution">
    <text evidence="7">The sequence shown here is derived from an EMBL/GenBank/DDBJ whole genome shotgun (WGS) entry which is preliminary data.</text>
</comment>
<sequence length="217" mass="24270">MTTVELLIYIIFRGLAIGILVSAPMGPIGVLCIQRTLNKGRRSGLATGIGASLSDLFYAMFTGFGLSIVVDFIENNQAPLQIAGSLVLTCFGIYLYRQNPARNIRKRLNQKSSFTQDFASSFLLTLSNPLILLLLIGLFARLNFFLPEMKVGHYILGYVSIILGAFIWWLTITFIIDKVRSRFNLRSLWLINRGIGIIIIIMSLVGVGTGFYEYFIK</sequence>
<dbReference type="EMBL" id="DVKT01000035">
    <property type="protein sequence ID" value="HIT39321.1"/>
    <property type="molecule type" value="Genomic_DNA"/>
</dbReference>
<evidence type="ECO:0000313" key="8">
    <source>
        <dbReference type="Proteomes" id="UP000886722"/>
    </source>
</evidence>
<feature type="transmembrane region" description="Helical" evidence="6">
    <location>
        <begin position="6"/>
        <end position="33"/>
    </location>
</feature>
<reference evidence="7" key="1">
    <citation type="submission" date="2020-10" db="EMBL/GenBank/DDBJ databases">
        <authorList>
            <person name="Gilroy R."/>
        </authorList>
    </citation>
    <scope>NUCLEOTIDE SEQUENCE</scope>
    <source>
        <strain evidence="7">21143</strain>
    </source>
</reference>
<evidence type="ECO:0000256" key="5">
    <source>
        <dbReference type="ARBA" id="ARBA00023136"/>
    </source>
</evidence>
<evidence type="ECO:0000256" key="4">
    <source>
        <dbReference type="ARBA" id="ARBA00022989"/>
    </source>
</evidence>
<reference evidence="7" key="2">
    <citation type="journal article" date="2021" name="PeerJ">
        <title>Extensive microbial diversity within the chicken gut microbiome revealed by metagenomics and culture.</title>
        <authorList>
            <person name="Gilroy R."/>
            <person name="Ravi A."/>
            <person name="Getino M."/>
            <person name="Pursley I."/>
            <person name="Horton D.L."/>
            <person name="Alikhan N.F."/>
            <person name="Baker D."/>
            <person name="Gharbi K."/>
            <person name="Hall N."/>
            <person name="Watson M."/>
            <person name="Adriaenssens E.M."/>
            <person name="Foster-Nyarko E."/>
            <person name="Jarju S."/>
            <person name="Secka A."/>
            <person name="Antonio M."/>
            <person name="Oren A."/>
            <person name="Chaudhuri R.R."/>
            <person name="La Ragione R."/>
            <person name="Hildebrand F."/>
            <person name="Pallen M.J."/>
        </authorList>
    </citation>
    <scope>NUCLEOTIDE SEQUENCE</scope>
    <source>
        <strain evidence="7">21143</strain>
    </source>
</reference>
<name>A0A9D1GED4_9BACT</name>
<accession>A0A9D1GED4</accession>
<evidence type="ECO:0000256" key="2">
    <source>
        <dbReference type="ARBA" id="ARBA00022475"/>
    </source>
</evidence>
<dbReference type="PANTHER" id="PTHR30086:SF20">
    <property type="entry name" value="ARGININE EXPORTER PROTEIN ARGO-RELATED"/>
    <property type="match status" value="1"/>
</dbReference>
<dbReference type="PANTHER" id="PTHR30086">
    <property type="entry name" value="ARGININE EXPORTER PROTEIN ARGO"/>
    <property type="match status" value="1"/>
</dbReference>
<protein>
    <submittedName>
        <fullName evidence="7">LysE family transporter</fullName>
    </submittedName>
</protein>
<evidence type="ECO:0000256" key="1">
    <source>
        <dbReference type="ARBA" id="ARBA00004651"/>
    </source>
</evidence>